<proteinExistence type="inferred from homology"/>
<evidence type="ECO:0000259" key="7">
    <source>
        <dbReference type="Pfam" id="PF04138"/>
    </source>
</evidence>
<dbReference type="PANTHER" id="PTHR38459:SF1">
    <property type="entry name" value="PROPHAGE BACTOPRENOL-LINKED GLUCOSE TRANSLOCASE HOMOLOG"/>
    <property type="match status" value="1"/>
</dbReference>
<dbReference type="GO" id="GO:0000271">
    <property type="term" value="P:polysaccharide biosynthetic process"/>
    <property type="evidence" value="ECO:0007669"/>
    <property type="project" value="InterPro"/>
</dbReference>
<reference evidence="8 9" key="1">
    <citation type="submission" date="2018-11" db="EMBL/GenBank/DDBJ databases">
        <title>YIM 102482-1 draft genome.</title>
        <authorList>
            <person name="Li G."/>
            <person name="Jiang Y."/>
        </authorList>
    </citation>
    <scope>NUCLEOTIDE SEQUENCE [LARGE SCALE GENOMIC DNA]</scope>
    <source>
        <strain evidence="8 9">YIM 102482-1</strain>
    </source>
</reference>
<comment type="caution">
    <text evidence="8">The sequence shown here is derived from an EMBL/GenBank/DDBJ whole genome shotgun (WGS) entry which is preliminary data.</text>
</comment>
<dbReference type="Proteomes" id="UP000274391">
    <property type="component" value="Unassembled WGS sequence"/>
</dbReference>
<comment type="subcellular location">
    <subcellularLocation>
        <location evidence="1">Membrane</location>
        <topology evidence="1">Multi-pass membrane protein</topology>
    </subcellularLocation>
</comment>
<protein>
    <submittedName>
        <fullName evidence="8">GtrA family protein</fullName>
    </submittedName>
</protein>
<feature type="transmembrane region" description="Helical" evidence="6">
    <location>
        <begin position="138"/>
        <end position="158"/>
    </location>
</feature>
<feature type="transmembrane region" description="Helical" evidence="6">
    <location>
        <begin position="31"/>
        <end position="52"/>
    </location>
</feature>
<evidence type="ECO:0000256" key="5">
    <source>
        <dbReference type="ARBA" id="ARBA00023136"/>
    </source>
</evidence>
<organism evidence="8 9">
    <name type="scientific">Gulosibacter macacae</name>
    <dbReference type="NCBI Taxonomy" id="2488791"/>
    <lineage>
        <taxon>Bacteria</taxon>
        <taxon>Bacillati</taxon>
        <taxon>Actinomycetota</taxon>
        <taxon>Actinomycetes</taxon>
        <taxon>Micrococcales</taxon>
        <taxon>Microbacteriaceae</taxon>
        <taxon>Gulosibacter</taxon>
    </lineage>
</organism>
<dbReference type="EMBL" id="RQVS01000007">
    <property type="protein sequence ID" value="RRJ86870.1"/>
    <property type="molecule type" value="Genomic_DNA"/>
</dbReference>
<evidence type="ECO:0000256" key="4">
    <source>
        <dbReference type="ARBA" id="ARBA00022989"/>
    </source>
</evidence>
<keyword evidence="3 6" id="KW-0812">Transmembrane</keyword>
<evidence type="ECO:0000313" key="8">
    <source>
        <dbReference type="EMBL" id="RRJ86870.1"/>
    </source>
</evidence>
<evidence type="ECO:0000256" key="6">
    <source>
        <dbReference type="SAM" id="Phobius"/>
    </source>
</evidence>
<dbReference type="AlphaFoldDB" id="A0A3P3VW05"/>
<feature type="transmembrane region" description="Helical" evidence="6">
    <location>
        <begin position="104"/>
        <end position="123"/>
    </location>
</feature>
<name>A0A3P3VW05_9MICO</name>
<keyword evidence="9" id="KW-1185">Reference proteome</keyword>
<dbReference type="Pfam" id="PF04138">
    <property type="entry name" value="GtrA_DPMS_TM"/>
    <property type="match status" value="1"/>
</dbReference>
<accession>A0A3P3VW05</accession>
<evidence type="ECO:0000256" key="1">
    <source>
        <dbReference type="ARBA" id="ARBA00004141"/>
    </source>
</evidence>
<dbReference type="GO" id="GO:0005886">
    <property type="term" value="C:plasma membrane"/>
    <property type="evidence" value="ECO:0007669"/>
    <property type="project" value="TreeGrafter"/>
</dbReference>
<sequence length="169" mass="18326">MAAAAADSDAHPGDGPRTWTGPWFRSLFAQLLKFGVVGGSGILVDLGVFNLLRATVLGPDQVVWGPMAATVIATCVAIAWNWVGNRLWTFREHRRSDAATREGLEFLAVSLAGMVIGLLPLWLTHYGLGMTSAWADNISKMVGIGLGSVFRFALYRWWVYAPHRAAAKA</sequence>
<dbReference type="InterPro" id="IPR007267">
    <property type="entry name" value="GtrA_DPMS_TM"/>
</dbReference>
<keyword evidence="5 6" id="KW-0472">Membrane</keyword>
<evidence type="ECO:0000313" key="9">
    <source>
        <dbReference type="Proteomes" id="UP000274391"/>
    </source>
</evidence>
<dbReference type="InterPro" id="IPR051401">
    <property type="entry name" value="GtrA_CellWall_Glycosyl"/>
</dbReference>
<dbReference type="PANTHER" id="PTHR38459">
    <property type="entry name" value="PROPHAGE BACTOPRENOL-LINKED GLUCOSE TRANSLOCASE HOMOLOG"/>
    <property type="match status" value="1"/>
</dbReference>
<dbReference type="OrthoDB" id="9807815at2"/>
<feature type="domain" description="GtrA/DPMS transmembrane" evidence="7">
    <location>
        <begin position="33"/>
        <end position="159"/>
    </location>
</feature>
<feature type="transmembrane region" description="Helical" evidence="6">
    <location>
        <begin position="64"/>
        <end position="83"/>
    </location>
</feature>
<gene>
    <name evidence="8" type="ORF">EG850_07170</name>
</gene>
<evidence type="ECO:0000256" key="3">
    <source>
        <dbReference type="ARBA" id="ARBA00022692"/>
    </source>
</evidence>
<keyword evidence="4 6" id="KW-1133">Transmembrane helix</keyword>
<evidence type="ECO:0000256" key="2">
    <source>
        <dbReference type="ARBA" id="ARBA00009399"/>
    </source>
</evidence>
<comment type="similarity">
    <text evidence="2">Belongs to the GtrA family.</text>
</comment>